<keyword evidence="2" id="KW-0456">Lyase</keyword>
<dbReference type="PANTHER" id="PTHR12110:SF41">
    <property type="entry name" value="INOSOSE DEHYDRATASE"/>
    <property type="match status" value="1"/>
</dbReference>
<name>A0A379ZW22_SERMA</name>
<dbReference type="AlphaFoldDB" id="A0A379ZW22"/>
<evidence type="ECO:0000259" key="1">
    <source>
        <dbReference type="Pfam" id="PF01261"/>
    </source>
</evidence>
<dbReference type="InterPro" id="IPR050312">
    <property type="entry name" value="IolE/XylAMocC-like"/>
</dbReference>
<sequence>MTLPIANAPCSWGVDDPNNPHLPLYATVLQEASAAGYRSIELGPWGYLPTQSEALCAALEQHHLSLVAGTIFDDLVSEANIERLLALTHRICRNLSRAPRAEPTEGDRAAPPFLVIIDFGNPQRARFAGRSDLAPRLSQGEWQRMIGHITRISELAWREYGVRPVVHPHAGGCIEFADEIDRLAADIPHHTAGLCLDTGHLYYAGLDPAAWLSKHFNRLDYLHFKDVDPQVFREVLARGVDFFTACAEGVMCRWAAGRSIIRSCVRCWPSADIGAGSLSSRSAIRAMCRAACRTSPPACATCAASAFNQEKHDDQRQQTFGEIVALGHGRRRWHQPDRLHPPFGGLARRRVYSVGRRVRH</sequence>
<dbReference type="InterPro" id="IPR036237">
    <property type="entry name" value="Xyl_isomerase-like_sf"/>
</dbReference>
<evidence type="ECO:0000313" key="3">
    <source>
        <dbReference type="Proteomes" id="UP000254765"/>
    </source>
</evidence>
<gene>
    <name evidence="2" type="primary">iolE_3</name>
    <name evidence="2" type="ORF">NCTC10211_04360</name>
</gene>
<dbReference type="PANTHER" id="PTHR12110">
    <property type="entry name" value="HYDROXYPYRUVATE ISOMERASE"/>
    <property type="match status" value="1"/>
</dbReference>
<accession>A0A379ZW22</accession>
<dbReference type="EMBL" id="UGYK01000002">
    <property type="protein sequence ID" value="SUI69030.1"/>
    <property type="molecule type" value="Genomic_DNA"/>
</dbReference>
<evidence type="ECO:0000313" key="2">
    <source>
        <dbReference type="EMBL" id="SUI69030.1"/>
    </source>
</evidence>
<dbReference type="Proteomes" id="UP000254765">
    <property type="component" value="Unassembled WGS sequence"/>
</dbReference>
<dbReference type="InterPro" id="IPR013022">
    <property type="entry name" value="Xyl_isomerase-like_TIM-brl"/>
</dbReference>
<reference evidence="2 3" key="1">
    <citation type="submission" date="2018-06" db="EMBL/GenBank/DDBJ databases">
        <authorList>
            <consortium name="Pathogen Informatics"/>
            <person name="Doyle S."/>
        </authorList>
    </citation>
    <scope>NUCLEOTIDE SEQUENCE [LARGE SCALE GENOMIC DNA]</scope>
    <source>
        <strain evidence="2 3">NCTC10211</strain>
    </source>
</reference>
<proteinExistence type="predicted"/>
<dbReference type="EC" id="4.2.1.44" evidence="2"/>
<dbReference type="Pfam" id="PF01261">
    <property type="entry name" value="AP_endonuc_2"/>
    <property type="match status" value="1"/>
</dbReference>
<dbReference type="GO" id="GO:0050114">
    <property type="term" value="F:myo-inosose-2 dehydratase activity"/>
    <property type="evidence" value="ECO:0007669"/>
    <property type="project" value="UniProtKB-EC"/>
</dbReference>
<protein>
    <submittedName>
        <fullName evidence="2">Inosose dehydratase</fullName>
        <ecNumber evidence="2">4.2.1.44</ecNumber>
    </submittedName>
</protein>
<organism evidence="2 3">
    <name type="scientific">Serratia marcescens</name>
    <dbReference type="NCBI Taxonomy" id="615"/>
    <lineage>
        <taxon>Bacteria</taxon>
        <taxon>Pseudomonadati</taxon>
        <taxon>Pseudomonadota</taxon>
        <taxon>Gammaproteobacteria</taxon>
        <taxon>Enterobacterales</taxon>
        <taxon>Yersiniaceae</taxon>
        <taxon>Serratia</taxon>
    </lineage>
</organism>
<dbReference type="Gene3D" id="3.20.20.150">
    <property type="entry name" value="Divalent-metal-dependent TIM barrel enzymes"/>
    <property type="match status" value="1"/>
</dbReference>
<feature type="domain" description="Xylose isomerase-like TIM barrel" evidence="1">
    <location>
        <begin position="29"/>
        <end position="235"/>
    </location>
</feature>
<dbReference type="SUPFAM" id="SSF51658">
    <property type="entry name" value="Xylose isomerase-like"/>
    <property type="match status" value="1"/>
</dbReference>